<keyword evidence="1" id="KW-0805">Transcription regulation</keyword>
<dbReference type="InterPro" id="IPR018490">
    <property type="entry name" value="cNMP-bd_dom_sf"/>
</dbReference>
<evidence type="ECO:0000256" key="2">
    <source>
        <dbReference type="ARBA" id="ARBA00023125"/>
    </source>
</evidence>
<organism evidence="6 7">
    <name type="scientific">Couchioplanes caeruleus</name>
    <dbReference type="NCBI Taxonomy" id="56438"/>
    <lineage>
        <taxon>Bacteria</taxon>
        <taxon>Bacillati</taxon>
        <taxon>Actinomycetota</taxon>
        <taxon>Actinomycetes</taxon>
        <taxon>Micromonosporales</taxon>
        <taxon>Micromonosporaceae</taxon>
        <taxon>Couchioplanes</taxon>
    </lineage>
</organism>
<dbReference type="Gene3D" id="2.60.120.10">
    <property type="entry name" value="Jelly Rolls"/>
    <property type="match status" value="1"/>
</dbReference>
<dbReference type="EMBL" id="RJKL01000001">
    <property type="protein sequence ID" value="ROP31373.1"/>
    <property type="molecule type" value="Genomic_DNA"/>
</dbReference>
<name>A0A3N1GM83_9ACTN</name>
<dbReference type="InterPro" id="IPR036388">
    <property type="entry name" value="WH-like_DNA-bd_sf"/>
</dbReference>
<dbReference type="AlphaFoldDB" id="A0A3N1GM83"/>
<dbReference type="SMART" id="SM00419">
    <property type="entry name" value="HTH_CRP"/>
    <property type="match status" value="1"/>
</dbReference>
<dbReference type="SUPFAM" id="SSF46785">
    <property type="entry name" value="Winged helix' DNA-binding domain"/>
    <property type="match status" value="1"/>
</dbReference>
<dbReference type="CDD" id="cd00038">
    <property type="entry name" value="CAP_ED"/>
    <property type="match status" value="1"/>
</dbReference>
<gene>
    <name evidence="6" type="ORF">EDD30_4273</name>
</gene>
<feature type="domain" description="HTH crp-type" evidence="5">
    <location>
        <begin position="164"/>
        <end position="237"/>
    </location>
</feature>
<reference evidence="6 7" key="1">
    <citation type="submission" date="2018-11" db="EMBL/GenBank/DDBJ databases">
        <title>Sequencing the genomes of 1000 actinobacteria strains.</title>
        <authorList>
            <person name="Klenk H.-P."/>
        </authorList>
    </citation>
    <scope>NUCLEOTIDE SEQUENCE [LARGE SCALE GENOMIC DNA]</scope>
    <source>
        <strain evidence="6 7">DSM 43634</strain>
    </source>
</reference>
<dbReference type="Pfam" id="PF13545">
    <property type="entry name" value="HTH_Crp_2"/>
    <property type="match status" value="1"/>
</dbReference>
<dbReference type="PANTHER" id="PTHR24567:SF74">
    <property type="entry name" value="HTH-TYPE TRANSCRIPTIONAL REGULATOR ARCR"/>
    <property type="match status" value="1"/>
</dbReference>
<dbReference type="PROSITE" id="PS50042">
    <property type="entry name" value="CNMP_BINDING_3"/>
    <property type="match status" value="1"/>
</dbReference>
<evidence type="ECO:0000256" key="1">
    <source>
        <dbReference type="ARBA" id="ARBA00023015"/>
    </source>
</evidence>
<evidence type="ECO:0000256" key="3">
    <source>
        <dbReference type="ARBA" id="ARBA00023163"/>
    </source>
</evidence>
<accession>A0A3N1GM83</accession>
<sequence>MLTLATGAYDGLSVADGRQRMVNGHPRPPFWRALTDGHRQELLQIGNVRHHPTDTVIVREGDETDFAIVLLDGCVKVSTHGNRGYQAILGLRSRGDLVGELAGVDGGRRSATLTALTVVEALTLPAGAFRRFLRAYPDAAEILQRTVSVRLREADRYRSAAGSETVPQRLAHLLLHLGASYGKRLGSRVLIGLPLSQEDLAGLILTSQRTVGRVLERWRDERLVETGRRSIVLLSVDELRRRSAP</sequence>
<dbReference type="Pfam" id="PF00027">
    <property type="entry name" value="cNMP_binding"/>
    <property type="match status" value="1"/>
</dbReference>
<dbReference type="GO" id="GO:0003700">
    <property type="term" value="F:DNA-binding transcription factor activity"/>
    <property type="evidence" value="ECO:0007669"/>
    <property type="project" value="TreeGrafter"/>
</dbReference>
<proteinExistence type="predicted"/>
<keyword evidence="3" id="KW-0804">Transcription</keyword>
<comment type="caution">
    <text evidence="6">The sequence shown here is derived from an EMBL/GenBank/DDBJ whole genome shotgun (WGS) entry which is preliminary data.</text>
</comment>
<dbReference type="GO" id="GO:0003677">
    <property type="term" value="F:DNA binding"/>
    <property type="evidence" value="ECO:0007669"/>
    <property type="project" value="UniProtKB-KW"/>
</dbReference>
<dbReference type="InterPro" id="IPR012318">
    <property type="entry name" value="HTH_CRP"/>
</dbReference>
<dbReference type="InterPro" id="IPR014710">
    <property type="entry name" value="RmlC-like_jellyroll"/>
</dbReference>
<dbReference type="Proteomes" id="UP000271683">
    <property type="component" value="Unassembled WGS sequence"/>
</dbReference>
<dbReference type="PANTHER" id="PTHR24567">
    <property type="entry name" value="CRP FAMILY TRANSCRIPTIONAL REGULATORY PROTEIN"/>
    <property type="match status" value="1"/>
</dbReference>
<evidence type="ECO:0000313" key="7">
    <source>
        <dbReference type="Proteomes" id="UP000271683"/>
    </source>
</evidence>
<keyword evidence="2" id="KW-0238">DNA-binding</keyword>
<evidence type="ECO:0000259" key="4">
    <source>
        <dbReference type="PROSITE" id="PS50042"/>
    </source>
</evidence>
<feature type="domain" description="Cyclic nucleotide-binding" evidence="4">
    <location>
        <begin position="30"/>
        <end position="133"/>
    </location>
</feature>
<dbReference type="InterPro" id="IPR036390">
    <property type="entry name" value="WH_DNA-bd_sf"/>
</dbReference>
<dbReference type="SMART" id="SM00100">
    <property type="entry name" value="cNMP"/>
    <property type="match status" value="1"/>
</dbReference>
<dbReference type="SUPFAM" id="SSF51206">
    <property type="entry name" value="cAMP-binding domain-like"/>
    <property type="match status" value="1"/>
</dbReference>
<protein>
    <submittedName>
        <fullName evidence="6">CRP-like cAMP-binding protein</fullName>
    </submittedName>
</protein>
<dbReference type="GO" id="GO:0005829">
    <property type="term" value="C:cytosol"/>
    <property type="evidence" value="ECO:0007669"/>
    <property type="project" value="TreeGrafter"/>
</dbReference>
<dbReference type="InterPro" id="IPR050397">
    <property type="entry name" value="Env_Response_Regulators"/>
</dbReference>
<dbReference type="Gene3D" id="1.10.10.10">
    <property type="entry name" value="Winged helix-like DNA-binding domain superfamily/Winged helix DNA-binding domain"/>
    <property type="match status" value="1"/>
</dbReference>
<evidence type="ECO:0000259" key="5">
    <source>
        <dbReference type="PROSITE" id="PS51063"/>
    </source>
</evidence>
<dbReference type="PROSITE" id="PS51063">
    <property type="entry name" value="HTH_CRP_2"/>
    <property type="match status" value="1"/>
</dbReference>
<dbReference type="InterPro" id="IPR000595">
    <property type="entry name" value="cNMP-bd_dom"/>
</dbReference>
<evidence type="ECO:0000313" key="6">
    <source>
        <dbReference type="EMBL" id="ROP31373.1"/>
    </source>
</evidence>